<dbReference type="SFLD" id="SFLDS00001">
    <property type="entry name" value="Enolase"/>
    <property type="match status" value="1"/>
</dbReference>
<dbReference type="EMBL" id="OBEH01000007">
    <property type="protein sequence ID" value="SNZ01744.1"/>
    <property type="molecule type" value="Genomic_DNA"/>
</dbReference>
<dbReference type="InterPro" id="IPR018110">
    <property type="entry name" value="Mandel_Rmase/mucon_lact_enz_CS"/>
</dbReference>
<keyword evidence="3" id="KW-0460">Magnesium</keyword>
<evidence type="ECO:0000313" key="5">
    <source>
        <dbReference type="EMBL" id="SNZ01744.1"/>
    </source>
</evidence>
<sequence>MKITNIECHVLVVPDLKEDATSSSQDNLVVVVHTDEGITGIGETDTGPWLAKAAIESPGSHSMAMGMKDLLIGQDPFDTTAIWEKLYTYTCMSGRRGVVICAMGAIDMALWDIKGKALGLPVYKLLGGTNKEFIEPYASLQPHGATVQEYGDSLVAWAKKAKEFGFTAGKMECTLGGPYNHTGLKGDDKDMTGIIEACRDAVGADFKMMVDVQYLWYDAKAALRTIRDWEKFDLFFLETPLQIDNLEGYATLAKEAPMRIAAGEWQNTRYEFIDLLDKGKVDVAQPDIGRVGGITEAIRVCNLAQDRGRLIVPHCWKTGIGIAATAHVAAVTPNCPLIEFLPKELCDSLLRVELVDDPFVMKNGKIALPKEPGLGINLNMDAVEKYKVDSQIII</sequence>
<dbReference type="InterPro" id="IPR029017">
    <property type="entry name" value="Enolase-like_N"/>
</dbReference>
<dbReference type="InterPro" id="IPR029065">
    <property type="entry name" value="Enolase_C-like"/>
</dbReference>
<gene>
    <name evidence="5" type="ORF">SAMN06265377_3587</name>
</gene>
<dbReference type="SUPFAM" id="SSF54826">
    <property type="entry name" value="Enolase N-terminal domain-like"/>
    <property type="match status" value="1"/>
</dbReference>
<dbReference type="PANTHER" id="PTHR13794">
    <property type="entry name" value="ENOLASE SUPERFAMILY, MANDELATE RACEMASE"/>
    <property type="match status" value="1"/>
</dbReference>
<evidence type="ECO:0000256" key="3">
    <source>
        <dbReference type="ARBA" id="ARBA00022842"/>
    </source>
</evidence>
<dbReference type="Gene3D" id="3.30.390.10">
    <property type="entry name" value="Enolase-like, N-terminal domain"/>
    <property type="match status" value="1"/>
</dbReference>
<dbReference type="SUPFAM" id="SSF51604">
    <property type="entry name" value="Enolase C-terminal domain-like"/>
    <property type="match status" value="1"/>
</dbReference>
<keyword evidence="2" id="KW-0479">Metal-binding</keyword>
<dbReference type="GO" id="GO:0016854">
    <property type="term" value="F:racemase and epimerase activity"/>
    <property type="evidence" value="ECO:0007669"/>
    <property type="project" value="UniProtKB-ARBA"/>
</dbReference>
<dbReference type="PROSITE" id="PS00908">
    <property type="entry name" value="MR_MLE_1"/>
    <property type="match status" value="1"/>
</dbReference>
<dbReference type="GO" id="GO:0000287">
    <property type="term" value="F:magnesium ion binding"/>
    <property type="evidence" value="ECO:0007669"/>
    <property type="project" value="TreeGrafter"/>
</dbReference>
<dbReference type="SMART" id="SM00922">
    <property type="entry name" value="MR_MLE"/>
    <property type="match status" value="1"/>
</dbReference>
<accession>A0A285MX45</accession>
<evidence type="ECO:0000256" key="1">
    <source>
        <dbReference type="ARBA" id="ARBA00001946"/>
    </source>
</evidence>
<evidence type="ECO:0000259" key="4">
    <source>
        <dbReference type="SMART" id="SM00922"/>
    </source>
</evidence>
<dbReference type="SFLD" id="SFLDG00179">
    <property type="entry name" value="mandelate_racemase"/>
    <property type="match status" value="1"/>
</dbReference>
<comment type="cofactor">
    <cofactor evidence="1">
        <name>Mg(2+)</name>
        <dbReference type="ChEBI" id="CHEBI:18420"/>
    </cofactor>
</comment>
<proteinExistence type="predicted"/>
<dbReference type="AlphaFoldDB" id="A0A285MX45"/>
<dbReference type="GO" id="GO:0016836">
    <property type="term" value="F:hydro-lyase activity"/>
    <property type="evidence" value="ECO:0007669"/>
    <property type="project" value="TreeGrafter"/>
</dbReference>
<dbReference type="PANTHER" id="PTHR13794:SF58">
    <property type="entry name" value="MITOCHONDRIAL ENOLASE SUPERFAMILY MEMBER 1"/>
    <property type="match status" value="1"/>
</dbReference>
<feature type="domain" description="Mandelate racemase/muconate lactonizing enzyme C-terminal" evidence="4">
    <location>
        <begin position="151"/>
        <end position="259"/>
    </location>
</feature>
<dbReference type="InterPro" id="IPR036849">
    <property type="entry name" value="Enolase-like_C_sf"/>
</dbReference>
<dbReference type="Proteomes" id="UP000219048">
    <property type="component" value="Unassembled WGS sequence"/>
</dbReference>
<dbReference type="GO" id="GO:0009063">
    <property type="term" value="P:amino acid catabolic process"/>
    <property type="evidence" value="ECO:0007669"/>
    <property type="project" value="InterPro"/>
</dbReference>
<evidence type="ECO:0000313" key="6">
    <source>
        <dbReference type="Proteomes" id="UP000219048"/>
    </source>
</evidence>
<dbReference type="Pfam" id="PF02746">
    <property type="entry name" value="MR_MLE_N"/>
    <property type="match status" value="1"/>
</dbReference>
<dbReference type="Pfam" id="PF13378">
    <property type="entry name" value="MR_MLE_C"/>
    <property type="match status" value="1"/>
</dbReference>
<dbReference type="RefSeq" id="WP_097047184.1">
    <property type="nucleotide sequence ID" value="NZ_OBEH01000007.1"/>
</dbReference>
<dbReference type="InterPro" id="IPR013342">
    <property type="entry name" value="Mandelate_racemase_C"/>
</dbReference>
<name>A0A285MX45_9FLAO</name>
<dbReference type="Gene3D" id="3.20.20.120">
    <property type="entry name" value="Enolase-like C-terminal domain"/>
    <property type="match status" value="1"/>
</dbReference>
<protein>
    <submittedName>
        <fullName evidence="5">L-alanine-DL-glutamate epimerase</fullName>
    </submittedName>
</protein>
<keyword evidence="6" id="KW-1185">Reference proteome</keyword>
<dbReference type="GO" id="GO:0016052">
    <property type="term" value="P:carbohydrate catabolic process"/>
    <property type="evidence" value="ECO:0007669"/>
    <property type="project" value="TreeGrafter"/>
</dbReference>
<organism evidence="5 6">
    <name type="scientific">Flagellimonas pacifica</name>
    <dbReference type="NCBI Taxonomy" id="1247520"/>
    <lineage>
        <taxon>Bacteria</taxon>
        <taxon>Pseudomonadati</taxon>
        <taxon>Bacteroidota</taxon>
        <taxon>Flavobacteriia</taxon>
        <taxon>Flavobacteriales</taxon>
        <taxon>Flavobacteriaceae</taxon>
        <taxon>Flagellimonas</taxon>
    </lineage>
</organism>
<evidence type="ECO:0000256" key="2">
    <source>
        <dbReference type="ARBA" id="ARBA00022723"/>
    </source>
</evidence>
<dbReference type="OrthoDB" id="9796450at2"/>
<dbReference type="InterPro" id="IPR046945">
    <property type="entry name" value="RHMD-like"/>
</dbReference>
<dbReference type="InterPro" id="IPR013341">
    <property type="entry name" value="Mandelate_racemase_N_dom"/>
</dbReference>
<reference evidence="6" key="1">
    <citation type="submission" date="2017-09" db="EMBL/GenBank/DDBJ databases">
        <authorList>
            <person name="Varghese N."/>
            <person name="Submissions S."/>
        </authorList>
    </citation>
    <scope>NUCLEOTIDE SEQUENCE [LARGE SCALE GENOMIC DNA]</scope>
    <source>
        <strain evidence="6">DSM 25885</strain>
    </source>
</reference>
<dbReference type="CDD" id="cd03316">
    <property type="entry name" value="MR_like"/>
    <property type="match status" value="1"/>
</dbReference>